<feature type="transmembrane region" description="Helical" evidence="7">
    <location>
        <begin position="238"/>
        <end position="259"/>
    </location>
</feature>
<evidence type="ECO:0000256" key="7">
    <source>
        <dbReference type="RuleBase" id="RU363032"/>
    </source>
</evidence>
<sequence>MCQRYGCRLVVDNLGVHEITEDFDFALSRLSSWTSAIQVKGFDPASPRTHRPLRPGDVEWLGAYVVLGAVYCVAPTLWILVAATKSPAELFSTATYLPSFGAGILRNVRDLSEYQGGIFWRWMLNSFLYATVGGTIASLFSAAAGYALAKYAFWGRNVLFNTILAGVLLPQIVLAVPQYLLLSNFGLTNTFVGVLLPQLFNPYGIYLCRIYAAASVPDSMLEAARLDGAGEFRVFTSIGLRLMAPGLVTVFLLQFIVIWNNFLLPFVMLTSDSQFPVTVGLYSLLRHGAAEASLYSLVITGTLLSVLPVIALFVALQRYWRIDLVTGAVK</sequence>
<dbReference type="PANTHER" id="PTHR43744:SF12">
    <property type="entry name" value="ABC TRANSPORTER PERMEASE PROTEIN MG189-RELATED"/>
    <property type="match status" value="1"/>
</dbReference>
<keyword evidence="10" id="KW-1185">Reference proteome</keyword>
<proteinExistence type="inferred from homology"/>
<evidence type="ECO:0000256" key="2">
    <source>
        <dbReference type="ARBA" id="ARBA00022448"/>
    </source>
</evidence>
<protein>
    <submittedName>
        <fullName evidence="9">Carbohydrate ABC transporter permease</fullName>
    </submittedName>
</protein>
<feature type="transmembrane region" description="Helical" evidence="7">
    <location>
        <begin position="127"/>
        <end position="149"/>
    </location>
</feature>
<keyword evidence="4 7" id="KW-0812">Transmembrane</keyword>
<evidence type="ECO:0000313" key="10">
    <source>
        <dbReference type="Proteomes" id="UP001597045"/>
    </source>
</evidence>
<reference evidence="10" key="1">
    <citation type="journal article" date="2019" name="Int. J. Syst. Evol. Microbiol.">
        <title>The Global Catalogue of Microorganisms (GCM) 10K type strain sequencing project: providing services to taxonomists for standard genome sequencing and annotation.</title>
        <authorList>
            <consortium name="The Broad Institute Genomics Platform"/>
            <consortium name="The Broad Institute Genome Sequencing Center for Infectious Disease"/>
            <person name="Wu L."/>
            <person name="Ma J."/>
        </authorList>
    </citation>
    <scope>NUCLEOTIDE SEQUENCE [LARGE SCALE GENOMIC DNA]</scope>
    <source>
        <strain evidence="10">JCM 31486</strain>
    </source>
</reference>
<evidence type="ECO:0000259" key="8">
    <source>
        <dbReference type="PROSITE" id="PS50928"/>
    </source>
</evidence>
<dbReference type="Proteomes" id="UP001597045">
    <property type="component" value="Unassembled WGS sequence"/>
</dbReference>
<evidence type="ECO:0000256" key="6">
    <source>
        <dbReference type="ARBA" id="ARBA00023136"/>
    </source>
</evidence>
<accession>A0ABW3M2X5</accession>
<dbReference type="PANTHER" id="PTHR43744">
    <property type="entry name" value="ABC TRANSPORTER PERMEASE PROTEIN MG189-RELATED-RELATED"/>
    <property type="match status" value="1"/>
</dbReference>
<organism evidence="9 10">
    <name type="scientific">Kibdelosporangium lantanae</name>
    <dbReference type="NCBI Taxonomy" id="1497396"/>
    <lineage>
        <taxon>Bacteria</taxon>
        <taxon>Bacillati</taxon>
        <taxon>Actinomycetota</taxon>
        <taxon>Actinomycetes</taxon>
        <taxon>Pseudonocardiales</taxon>
        <taxon>Pseudonocardiaceae</taxon>
        <taxon>Kibdelosporangium</taxon>
    </lineage>
</organism>
<keyword evidence="5 7" id="KW-1133">Transmembrane helix</keyword>
<dbReference type="PROSITE" id="PS50928">
    <property type="entry name" value="ABC_TM1"/>
    <property type="match status" value="1"/>
</dbReference>
<name>A0ABW3M2X5_9PSEU</name>
<feature type="transmembrane region" description="Helical" evidence="7">
    <location>
        <begin position="158"/>
        <end position="180"/>
    </location>
</feature>
<gene>
    <name evidence="9" type="ORF">ACFQ1S_04880</name>
</gene>
<dbReference type="EMBL" id="JBHTIS010000175">
    <property type="protein sequence ID" value="MFD1044978.1"/>
    <property type="molecule type" value="Genomic_DNA"/>
</dbReference>
<dbReference type="SUPFAM" id="SSF161098">
    <property type="entry name" value="MetI-like"/>
    <property type="match status" value="1"/>
</dbReference>
<dbReference type="Pfam" id="PF00528">
    <property type="entry name" value="BPD_transp_1"/>
    <property type="match status" value="1"/>
</dbReference>
<dbReference type="Gene3D" id="1.10.3720.10">
    <property type="entry name" value="MetI-like"/>
    <property type="match status" value="1"/>
</dbReference>
<comment type="caution">
    <text evidence="9">The sequence shown here is derived from an EMBL/GenBank/DDBJ whole genome shotgun (WGS) entry which is preliminary data.</text>
</comment>
<comment type="similarity">
    <text evidence="7">Belongs to the binding-protein-dependent transport system permease family.</text>
</comment>
<evidence type="ECO:0000256" key="1">
    <source>
        <dbReference type="ARBA" id="ARBA00004651"/>
    </source>
</evidence>
<comment type="subcellular location">
    <subcellularLocation>
        <location evidence="1 7">Cell membrane</location>
        <topology evidence="1 7">Multi-pass membrane protein</topology>
    </subcellularLocation>
</comment>
<feature type="domain" description="ABC transmembrane type-1" evidence="8">
    <location>
        <begin position="123"/>
        <end position="316"/>
    </location>
</feature>
<evidence type="ECO:0000256" key="3">
    <source>
        <dbReference type="ARBA" id="ARBA00022475"/>
    </source>
</evidence>
<dbReference type="InterPro" id="IPR035906">
    <property type="entry name" value="MetI-like_sf"/>
</dbReference>
<evidence type="ECO:0000256" key="5">
    <source>
        <dbReference type="ARBA" id="ARBA00022989"/>
    </source>
</evidence>
<keyword evidence="6 7" id="KW-0472">Membrane</keyword>
<keyword evidence="3" id="KW-1003">Cell membrane</keyword>
<evidence type="ECO:0000313" key="9">
    <source>
        <dbReference type="EMBL" id="MFD1044978.1"/>
    </source>
</evidence>
<evidence type="ECO:0000256" key="4">
    <source>
        <dbReference type="ARBA" id="ARBA00022692"/>
    </source>
</evidence>
<dbReference type="InterPro" id="IPR000515">
    <property type="entry name" value="MetI-like"/>
</dbReference>
<keyword evidence="2 7" id="KW-0813">Transport</keyword>
<dbReference type="CDD" id="cd06261">
    <property type="entry name" value="TM_PBP2"/>
    <property type="match status" value="1"/>
</dbReference>
<feature type="transmembrane region" description="Helical" evidence="7">
    <location>
        <begin position="61"/>
        <end position="81"/>
    </location>
</feature>
<feature type="transmembrane region" description="Helical" evidence="7">
    <location>
        <begin position="294"/>
        <end position="316"/>
    </location>
</feature>